<keyword evidence="2" id="KW-0812">Transmembrane</keyword>
<dbReference type="SUPFAM" id="SSF74853">
    <property type="entry name" value="Lamin A/C globular tail domain"/>
    <property type="match status" value="1"/>
</dbReference>
<sequence>MSFAVSQPVFAAAEVQKFVFVSPPQTISPGAVSEQITIQAQDSAGSESKVLSTACAALSSSSSGGEFSSSATDWSLVSALTIAKNSANRNFYYTDRAVGTHTLNAKVVLRPEGESRSCASWPREEWPSGWETEQRITIGASGASYDTSSSSSSPSNTVSAPATASQGGNSGSTAAEYKPQIYVSAFVPERSVAGAPALFDAEAVGLKKEPLLHARYVWSFGDGGSAEGKKVYHTYHYPASYTVLVSASSGEWSATDRREIVIDAPELVIANLQEGTGGFIEVRNNGAHDVDLSFWILKVASSTFVIPNGTIVGAKKAIPFPAQITGLLAGAENTALLYPNGNVTVLYKAQHAAETEAPFQAPVAAPVPTTPEKATSGTSVMKSSAPPAQKAAVSAPDAAIISASSISSEQSSQARQSAELLGAAGKTDTRGMLPWLLGVVLLLFIAVGGYLALLRPPQEPSAAEKLQKEAAEYDLVE</sequence>
<evidence type="ECO:0000313" key="4">
    <source>
        <dbReference type="EMBL" id="OHA23279.1"/>
    </source>
</evidence>
<dbReference type="InterPro" id="IPR013783">
    <property type="entry name" value="Ig-like_fold"/>
</dbReference>
<keyword evidence="2" id="KW-1133">Transmembrane helix</keyword>
<organism evidence="4 5">
    <name type="scientific">Candidatus Taylorbacteria bacterium RIFCSPHIGHO2_02_49_25</name>
    <dbReference type="NCBI Taxonomy" id="1802305"/>
    <lineage>
        <taxon>Bacteria</taxon>
        <taxon>Candidatus Tayloriibacteriota</taxon>
    </lineage>
</organism>
<feature type="compositionally biased region" description="Low complexity" evidence="1">
    <location>
        <begin position="142"/>
        <end position="165"/>
    </location>
</feature>
<evidence type="ECO:0000259" key="3">
    <source>
        <dbReference type="PROSITE" id="PS50093"/>
    </source>
</evidence>
<keyword evidence="2" id="KW-0472">Membrane</keyword>
<feature type="transmembrane region" description="Helical" evidence="2">
    <location>
        <begin position="432"/>
        <end position="453"/>
    </location>
</feature>
<dbReference type="InterPro" id="IPR000601">
    <property type="entry name" value="PKD_dom"/>
</dbReference>
<dbReference type="SUPFAM" id="SSF49299">
    <property type="entry name" value="PKD domain"/>
    <property type="match status" value="1"/>
</dbReference>
<gene>
    <name evidence="4" type="ORF">A2W52_00655</name>
</gene>
<dbReference type="Gene3D" id="2.60.40.10">
    <property type="entry name" value="Immunoglobulins"/>
    <property type="match status" value="1"/>
</dbReference>
<dbReference type="Proteomes" id="UP000176493">
    <property type="component" value="Unassembled WGS sequence"/>
</dbReference>
<dbReference type="PROSITE" id="PS50093">
    <property type="entry name" value="PKD"/>
    <property type="match status" value="1"/>
</dbReference>
<name>A0A1G2MJD6_9BACT</name>
<feature type="region of interest" description="Disordered" evidence="1">
    <location>
        <begin position="360"/>
        <end position="388"/>
    </location>
</feature>
<protein>
    <recommendedName>
        <fullName evidence="3">PKD domain-containing protein</fullName>
    </recommendedName>
</protein>
<dbReference type="Pfam" id="PF18911">
    <property type="entry name" value="PKD_4"/>
    <property type="match status" value="1"/>
</dbReference>
<accession>A0A1G2MJD6</accession>
<dbReference type="AlphaFoldDB" id="A0A1G2MJD6"/>
<feature type="compositionally biased region" description="Low complexity" evidence="1">
    <location>
        <begin position="360"/>
        <end position="375"/>
    </location>
</feature>
<reference evidence="4 5" key="1">
    <citation type="journal article" date="2016" name="Nat. Commun.">
        <title>Thousands of microbial genomes shed light on interconnected biogeochemical processes in an aquifer system.</title>
        <authorList>
            <person name="Anantharaman K."/>
            <person name="Brown C.T."/>
            <person name="Hug L.A."/>
            <person name="Sharon I."/>
            <person name="Castelle C.J."/>
            <person name="Probst A.J."/>
            <person name="Thomas B.C."/>
            <person name="Singh A."/>
            <person name="Wilkins M.J."/>
            <person name="Karaoz U."/>
            <person name="Brodie E.L."/>
            <person name="Williams K.H."/>
            <person name="Hubbard S.S."/>
            <person name="Banfield J.F."/>
        </authorList>
    </citation>
    <scope>NUCLEOTIDE SEQUENCE [LARGE SCALE GENOMIC DNA]</scope>
</reference>
<dbReference type="EMBL" id="MHRJ01000011">
    <property type="protein sequence ID" value="OHA23279.1"/>
    <property type="molecule type" value="Genomic_DNA"/>
</dbReference>
<evidence type="ECO:0000313" key="5">
    <source>
        <dbReference type="Proteomes" id="UP000176493"/>
    </source>
</evidence>
<evidence type="ECO:0000256" key="1">
    <source>
        <dbReference type="SAM" id="MobiDB-lite"/>
    </source>
</evidence>
<dbReference type="SMART" id="SM00089">
    <property type="entry name" value="PKD"/>
    <property type="match status" value="1"/>
</dbReference>
<evidence type="ECO:0000256" key="2">
    <source>
        <dbReference type="SAM" id="Phobius"/>
    </source>
</evidence>
<dbReference type="InterPro" id="IPR036415">
    <property type="entry name" value="Lamin_tail_dom_sf"/>
</dbReference>
<feature type="region of interest" description="Disordered" evidence="1">
    <location>
        <begin position="142"/>
        <end position="171"/>
    </location>
</feature>
<comment type="caution">
    <text evidence="4">The sequence shown here is derived from an EMBL/GenBank/DDBJ whole genome shotgun (WGS) entry which is preliminary data.</text>
</comment>
<feature type="domain" description="PKD" evidence="3">
    <location>
        <begin position="216"/>
        <end position="249"/>
    </location>
</feature>
<dbReference type="InterPro" id="IPR022409">
    <property type="entry name" value="PKD/Chitinase_dom"/>
</dbReference>
<proteinExistence type="predicted"/>
<dbReference type="InterPro" id="IPR035986">
    <property type="entry name" value="PKD_dom_sf"/>
</dbReference>